<accession>A0A2P5CI83</accession>
<evidence type="ECO:0000313" key="2">
    <source>
        <dbReference type="EMBL" id="PON60772.1"/>
    </source>
</evidence>
<gene>
    <name evidence="2" type="ORF">PanWU01x14_150690</name>
</gene>
<dbReference type="EMBL" id="JXTB01000127">
    <property type="protein sequence ID" value="PON60772.1"/>
    <property type="molecule type" value="Genomic_DNA"/>
</dbReference>
<comment type="caution">
    <text evidence="2">The sequence shown here is derived from an EMBL/GenBank/DDBJ whole genome shotgun (WGS) entry which is preliminary data.</text>
</comment>
<dbReference type="Proteomes" id="UP000237105">
    <property type="component" value="Unassembled WGS sequence"/>
</dbReference>
<organism evidence="2 3">
    <name type="scientific">Parasponia andersonii</name>
    <name type="common">Sponia andersonii</name>
    <dbReference type="NCBI Taxonomy" id="3476"/>
    <lineage>
        <taxon>Eukaryota</taxon>
        <taxon>Viridiplantae</taxon>
        <taxon>Streptophyta</taxon>
        <taxon>Embryophyta</taxon>
        <taxon>Tracheophyta</taxon>
        <taxon>Spermatophyta</taxon>
        <taxon>Magnoliopsida</taxon>
        <taxon>eudicotyledons</taxon>
        <taxon>Gunneridae</taxon>
        <taxon>Pentapetalae</taxon>
        <taxon>rosids</taxon>
        <taxon>fabids</taxon>
        <taxon>Rosales</taxon>
        <taxon>Cannabaceae</taxon>
        <taxon>Parasponia</taxon>
    </lineage>
</organism>
<evidence type="ECO:0000256" key="1">
    <source>
        <dbReference type="SAM" id="MobiDB-lite"/>
    </source>
</evidence>
<feature type="region of interest" description="Disordered" evidence="1">
    <location>
        <begin position="22"/>
        <end position="46"/>
    </location>
</feature>
<keyword evidence="3" id="KW-1185">Reference proteome</keyword>
<name>A0A2P5CI83_PARAD</name>
<sequence>SKAPSSPHSHGLQYCSGFRMTSCSAPSTRGTSRSQATPCTPWGSGSPLQRRIHGWRGIFQSRQTIRRSAAEANRRADGAELDCVWTRGAGWV</sequence>
<protein>
    <submittedName>
        <fullName evidence="2">Uncharacterized protein</fullName>
    </submittedName>
</protein>
<dbReference type="AlphaFoldDB" id="A0A2P5CI83"/>
<feature type="non-terminal residue" evidence="2">
    <location>
        <position position="1"/>
    </location>
</feature>
<feature type="compositionally biased region" description="Polar residues" evidence="1">
    <location>
        <begin position="22"/>
        <end position="38"/>
    </location>
</feature>
<evidence type="ECO:0000313" key="3">
    <source>
        <dbReference type="Proteomes" id="UP000237105"/>
    </source>
</evidence>
<reference evidence="3" key="1">
    <citation type="submission" date="2016-06" db="EMBL/GenBank/DDBJ databases">
        <title>Parallel loss of symbiosis genes in relatives of nitrogen-fixing non-legume Parasponia.</title>
        <authorList>
            <person name="Van Velzen R."/>
            <person name="Holmer R."/>
            <person name="Bu F."/>
            <person name="Rutten L."/>
            <person name="Van Zeijl A."/>
            <person name="Liu W."/>
            <person name="Santuari L."/>
            <person name="Cao Q."/>
            <person name="Sharma T."/>
            <person name="Shen D."/>
            <person name="Roswanjaya Y."/>
            <person name="Wardhani T."/>
            <person name="Kalhor M.S."/>
            <person name="Jansen J."/>
            <person name="Van den Hoogen J."/>
            <person name="Gungor B."/>
            <person name="Hartog M."/>
            <person name="Hontelez J."/>
            <person name="Verver J."/>
            <person name="Yang W.-C."/>
            <person name="Schijlen E."/>
            <person name="Repin R."/>
            <person name="Schilthuizen M."/>
            <person name="Schranz E."/>
            <person name="Heidstra R."/>
            <person name="Miyata K."/>
            <person name="Fedorova E."/>
            <person name="Kohlen W."/>
            <person name="Bisseling T."/>
            <person name="Smit S."/>
            <person name="Geurts R."/>
        </authorList>
    </citation>
    <scope>NUCLEOTIDE SEQUENCE [LARGE SCALE GENOMIC DNA]</scope>
    <source>
        <strain evidence="3">cv. WU1-14</strain>
    </source>
</reference>
<proteinExistence type="predicted"/>